<comment type="caution">
    <text evidence="11">The sequence shown here is derived from an EMBL/GenBank/DDBJ whole genome shotgun (WGS) entry which is preliminary data.</text>
</comment>
<dbReference type="SUPFAM" id="SSF57716">
    <property type="entry name" value="Glucocorticoid receptor-like (DNA-binding domain)"/>
    <property type="match status" value="1"/>
</dbReference>
<feature type="compositionally biased region" description="Basic and acidic residues" evidence="8">
    <location>
        <begin position="501"/>
        <end position="518"/>
    </location>
</feature>
<feature type="compositionally biased region" description="Polar residues" evidence="8">
    <location>
        <begin position="171"/>
        <end position="183"/>
    </location>
</feature>
<gene>
    <name evidence="11" type="ORF">DCHRY22_LOCUS12275</name>
</gene>
<evidence type="ECO:0000256" key="8">
    <source>
        <dbReference type="SAM" id="MobiDB-lite"/>
    </source>
</evidence>
<feature type="region of interest" description="Disordered" evidence="8">
    <location>
        <begin position="877"/>
        <end position="896"/>
    </location>
</feature>
<evidence type="ECO:0000256" key="5">
    <source>
        <dbReference type="ARBA" id="ARBA00023242"/>
    </source>
</evidence>
<feature type="compositionally biased region" description="Basic and acidic residues" evidence="8">
    <location>
        <begin position="192"/>
        <end position="201"/>
    </location>
</feature>
<dbReference type="Pfam" id="PF07776">
    <property type="entry name" value="zf-AD"/>
    <property type="match status" value="1"/>
</dbReference>
<dbReference type="Pfam" id="PF00096">
    <property type="entry name" value="zf-C2H2"/>
    <property type="match status" value="1"/>
</dbReference>
<dbReference type="Gene3D" id="3.40.1800.20">
    <property type="match status" value="1"/>
</dbReference>
<dbReference type="InterPro" id="IPR012934">
    <property type="entry name" value="Znf_AD"/>
</dbReference>
<feature type="compositionally biased region" description="Basic and acidic residues" evidence="8">
    <location>
        <begin position="123"/>
        <end position="158"/>
    </location>
</feature>
<feature type="binding site" evidence="7">
    <location>
        <position position="60"/>
    </location>
    <ligand>
        <name>Zn(2+)</name>
        <dbReference type="ChEBI" id="CHEBI:29105"/>
    </ligand>
</feature>
<accession>A0A8J2QZK8</accession>
<feature type="region of interest" description="Disordered" evidence="8">
    <location>
        <begin position="762"/>
        <end position="782"/>
    </location>
</feature>
<dbReference type="OrthoDB" id="7765040at2759"/>
<feature type="binding site" evidence="7">
    <location>
        <position position="21"/>
    </location>
    <ligand>
        <name>Zn(2+)</name>
        <dbReference type="ChEBI" id="CHEBI:29105"/>
    </ligand>
</feature>
<dbReference type="EMBL" id="CAKASE010000076">
    <property type="protein sequence ID" value="CAG9577445.1"/>
    <property type="molecule type" value="Genomic_DNA"/>
</dbReference>
<dbReference type="PROSITE" id="PS50157">
    <property type="entry name" value="ZINC_FINGER_C2H2_2"/>
    <property type="match status" value="2"/>
</dbReference>
<dbReference type="PROSITE" id="PS51915">
    <property type="entry name" value="ZAD"/>
    <property type="match status" value="1"/>
</dbReference>
<dbReference type="SUPFAM" id="SSF57667">
    <property type="entry name" value="beta-beta-alpha zinc fingers"/>
    <property type="match status" value="2"/>
</dbReference>
<feature type="binding site" evidence="7">
    <location>
        <position position="24"/>
    </location>
    <ligand>
        <name>Zn(2+)</name>
        <dbReference type="ChEBI" id="CHEBI:29105"/>
    </ligand>
</feature>
<keyword evidence="12" id="KW-1185">Reference proteome</keyword>
<keyword evidence="4 7" id="KW-0862">Zinc</keyword>
<evidence type="ECO:0000256" key="2">
    <source>
        <dbReference type="ARBA" id="ARBA00022737"/>
    </source>
</evidence>
<evidence type="ECO:0000256" key="7">
    <source>
        <dbReference type="PROSITE-ProRule" id="PRU01263"/>
    </source>
</evidence>
<reference evidence="11" key="1">
    <citation type="submission" date="2021-09" db="EMBL/GenBank/DDBJ databases">
        <authorList>
            <person name="Martin H S."/>
        </authorList>
    </citation>
    <scope>NUCLEOTIDE SEQUENCE</scope>
</reference>
<organism evidence="11 12">
    <name type="scientific">Danaus chrysippus</name>
    <name type="common">African queen</name>
    <dbReference type="NCBI Taxonomy" id="151541"/>
    <lineage>
        <taxon>Eukaryota</taxon>
        <taxon>Metazoa</taxon>
        <taxon>Ecdysozoa</taxon>
        <taxon>Arthropoda</taxon>
        <taxon>Hexapoda</taxon>
        <taxon>Insecta</taxon>
        <taxon>Pterygota</taxon>
        <taxon>Neoptera</taxon>
        <taxon>Endopterygota</taxon>
        <taxon>Lepidoptera</taxon>
        <taxon>Glossata</taxon>
        <taxon>Ditrysia</taxon>
        <taxon>Papilionoidea</taxon>
        <taxon>Nymphalidae</taxon>
        <taxon>Danainae</taxon>
        <taxon>Danaini</taxon>
        <taxon>Danaina</taxon>
        <taxon>Danaus</taxon>
        <taxon>Anosia</taxon>
    </lineage>
</organism>
<sequence length="1205" mass="138428">MDGYLNSSLEEKTIYDIYRACRLCGAGAGYKMPIMQNVVHLDSSEVHQEDKMPPLICELCVDKVNDFYEFLEMCRQTNKRTRLRLGLPPQTMPRGAPDAGDCILGVTEPVYLNEDSNESLLKPRERNFKGRLKKEHESNKKVSKSKDSRKLLRQETPPRHRASKRGLNENVALSTLQMGSNKRSGMMPKSILRNEEIKVEEDCSPSRSKKSRDSKDTPATKRVKIVDSKSSRPANKMDFKCTTCKAQFTSRRSLDRHTRTHTQNHKKASKTFSCSKCKKDFPNKSTMDKHKCTGPPRYNCSLCGRSINNANNLAAHERACRNKKEFKISPVLMKKLKPVRIQLQRCDPLLERRRGERFDVSSVQENFGLAKNCIYPYLRRSIKTEPPYMVNIHQDIDEFDLNQEYVHWDSDSTESDTEMKHTVSSLTALTLRTIFSDKFIGKVPKRKRRIRKTSDSNFDSEKLGIDSIINSLDKRDDDSLFGDEKVDVITNDDFDSLLTDHESQSVVKEQSRLDDLSNKDIGNISHDSIDAEMKSNEDINHTGLESDLSHNQTTEDLRPCDVNSDSRSEITTDKSVDCEDNNTVCGDSVSDTQVNDNDTRTNDKDTIVHDNDTGDSETRAHDNNTLVNDNDMSVNDNTKRSEKTRDNNTLHNDMSATDNVTRDYDKRDNSTPVNDNDMSFNGNDTRDDDTRKNDTPINDNDMDDENVDITIEKEEEKFLINIELSINNDKDDDKDEQTDLYDGEVIEDIDDKKLMQALNEQLGEDGDKDDSTEDKVNNDLGSIPSGSPLYVFGFGIQLEGLIDLGPKWNYKYKLFPIGKDFDDIKKTYLEGRKDNDEKNTENEKRIKIMMKDLKLDEKGLEIEMGQDIRTPGVVTKYDRSQTKQLNDDENKQQKQKNATEIDVFKENLQEFLKHIIDKAVRVWDDIARLADGEKLQRKVNEMKKNYIQQFGGFVKQSENHKLRTKLSSQKFILNTIDTSNRIMQRLVNYLATNGNFARTLNIFNLEIDREKQLEYLFACKKFGVCRSRKEFSDLMVEILDIILQADNFKLQQAANAITESFKSTDFTLTIEDSTQKDIRKVIQRIELWGPLELRAMFSVLKNALVHKNEPFIVFQNKDLQIINKTTAFQEIVDTLDKNILLSDNAVQFDKVIDKLTKWREGSGSEVQGAFESLVKMIKNGLEKLDSKTAEDVDKNFKVLLKPLRL</sequence>
<dbReference type="AlphaFoldDB" id="A0A8J2QZK8"/>
<evidence type="ECO:0000313" key="12">
    <source>
        <dbReference type="Proteomes" id="UP000789524"/>
    </source>
</evidence>
<dbReference type="SMART" id="SM00355">
    <property type="entry name" value="ZnF_C2H2"/>
    <property type="match status" value="3"/>
</dbReference>
<dbReference type="PANTHER" id="PTHR24393">
    <property type="entry name" value="ZINC FINGER PROTEIN"/>
    <property type="match status" value="1"/>
</dbReference>
<feature type="compositionally biased region" description="Basic and acidic residues" evidence="8">
    <location>
        <begin position="211"/>
        <end position="223"/>
    </location>
</feature>
<keyword evidence="1 7" id="KW-0479">Metal-binding</keyword>
<feature type="domain" description="C2H2-type" evidence="9">
    <location>
        <begin position="298"/>
        <end position="325"/>
    </location>
</feature>
<dbReference type="GO" id="GO:0008270">
    <property type="term" value="F:zinc ion binding"/>
    <property type="evidence" value="ECO:0007669"/>
    <property type="project" value="UniProtKB-UniRule"/>
</dbReference>
<evidence type="ECO:0000256" key="3">
    <source>
        <dbReference type="ARBA" id="ARBA00022771"/>
    </source>
</evidence>
<evidence type="ECO:0000259" key="9">
    <source>
        <dbReference type="PROSITE" id="PS50157"/>
    </source>
</evidence>
<evidence type="ECO:0000256" key="4">
    <source>
        <dbReference type="ARBA" id="ARBA00022833"/>
    </source>
</evidence>
<feature type="compositionally biased region" description="Polar residues" evidence="8">
    <location>
        <begin position="670"/>
        <end position="682"/>
    </location>
</feature>
<evidence type="ECO:0000259" key="10">
    <source>
        <dbReference type="PROSITE" id="PS51915"/>
    </source>
</evidence>
<dbReference type="SMART" id="SM00868">
    <property type="entry name" value="zf-AD"/>
    <property type="match status" value="1"/>
</dbReference>
<feature type="compositionally biased region" description="Basic and acidic residues" evidence="8">
    <location>
        <begin position="553"/>
        <end position="577"/>
    </location>
</feature>
<dbReference type="Proteomes" id="UP000789524">
    <property type="component" value="Unassembled WGS sequence"/>
</dbReference>
<feature type="compositionally biased region" description="Basic and acidic residues" evidence="8">
    <location>
        <begin position="684"/>
        <end position="694"/>
    </location>
</feature>
<dbReference type="Gene3D" id="3.30.160.60">
    <property type="entry name" value="Classic Zinc Finger"/>
    <property type="match status" value="2"/>
</dbReference>
<feature type="binding site" evidence="7">
    <location>
        <position position="57"/>
    </location>
    <ligand>
        <name>Zn(2+)</name>
        <dbReference type="ChEBI" id="CHEBI:29105"/>
    </ligand>
</feature>
<keyword evidence="2" id="KW-0677">Repeat</keyword>
<feature type="compositionally biased region" description="Polar residues" evidence="8">
    <location>
        <begin position="649"/>
        <end position="659"/>
    </location>
</feature>
<evidence type="ECO:0000256" key="6">
    <source>
        <dbReference type="PROSITE-ProRule" id="PRU00042"/>
    </source>
</evidence>
<keyword evidence="3 6" id="KW-0863">Zinc-finger</keyword>
<feature type="region of interest" description="Disordered" evidence="8">
    <location>
        <begin position="541"/>
        <end position="704"/>
    </location>
</feature>
<dbReference type="PANTHER" id="PTHR24393:SF34">
    <property type="entry name" value="PR_SET DOMAIN 13"/>
    <property type="match status" value="1"/>
</dbReference>
<feature type="compositionally biased region" description="Basic and acidic residues" evidence="8">
    <location>
        <begin position="660"/>
        <end position="669"/>
    </location>
</feature>
<dbReference type="GO" id="GO:0001228">
    <property type="term" value="F:DNA-binding transcription activator activity, RNA polymerase II-specific"/>
    <property type="evidence" value="ECO:0007669"/>
    <property type="project" value="TreeGrafter"/>
</dbReference>
<feature type="compositionally biased region" description="Polar residues" evidence="8">
    <location>
        <begin position="581"/>
        <end position="594"/>
    </location>
</feature>
<evidence type="ECO:0000313" key="11">
    <source>
        <dbReference type="EMBL" id="CAG9577445.1"/>
    </source>
</evidence>
<feature type="region of interest" description="Disordered" evidence="8">
    <location>
        <begin position="123"/>
        <end position="223"/>
    </location>
</feature>
<feature type="domain" description="ZAD" evidence="10">
    <location>
        <begin position="19"/>
        <end position="84"/>
    </location>
</feature>
<dbReference type="GO" id="GO:0000978">
    <property type="term" value="F:RNA polymerase II cis-regulatory region sequence-specific DNA binding"/>
    <property type="evidence" value="ECO:0007669"/>
    <property type="project" value="TreeGrafter"/>
</dbReference>
<dbReference type="GO" id="GO:0005634">
    <property type="term" value="C:nucleus"/>
    <property type="evidence" value="ECO:0007669"/>
    <property type="project" value="InterPro"/>
</dbReference>
<feature type="compositionally biased region" description="Basic and acidic residues" evidence="8">
    <location>
        <begin position="637"/>
        <end position="648"/>
    </location>
</feature>
<feature type="domain" description="C2H2-type" evidence="9">
    <location>
        <begin position="239"/>
        <end position="266"/>
    </location>
</feature>
<evidence type="ECO:0000256" key="1">
    <source>
        <dbReference type="ARBA" id="ARBA00022723"/>
    </source>
</evidence>
<feature type="region of interest" description="Disordered" evidence="8">
    <location>
        <begin position="501"/>
        <end position="521"/>
    </location>
</feature>
<proteinExistence type="predicted"/>
<dbReference type="InterPro" id="IPR013087">
    <property type="entry name" value="Znf_C2H2_type"/>
</dbReference>
<name>A0A8J2QZK8_9NEOP</name>
<feature type="compositionally biased region" description="Acidic residues" evidence="8">
    <location>
        <begin position="762"/>
        <end position="772"/>
    </location>
</feature>
<feature type="compositionally biased region" description="Basic and acidic residues" evidence="8">
    <location>
        <begin position="597"/>
        <end position="622"/>
    </location>
</feature>
<dbReference type="PROSITE" id="PS00028">
    <property type="entry name" value="ZINC_FINGER_C2H2_1"/>
    <property type="match status" value="1"/>
</dbReference>
<feature type="compositionally biased region" description="Polar residues" evidence="8">
    <location>
        <begin position="623"/>
        <end position="636"/>
    </location>
</feature>
<dbReference type="InterPro" id="IPR036236">
    <property type="entry name" value="Znf_C2H2_sf"/>
</dbReference>
<keyword evidence="5" id="KW-0539">Nucleus</keyword>
<protein>
    <submittedName>
        <fullName evidence="11">(African queen) hypothetical protein</fullName>
    </submittedName>
</protein>